<dbReference type="Gene3D" id="3.30.110.70">
    <property type="entry name" value="Hypothetical protein apc22750. Chain B"/>
    <property type="match status" value="1"/>
</dbReference>
<proteinExistence type="inferred from homology"/>
<keyword evidence="3" id="KW-1185">Reference proteome</keyword>
<name>A0A6P8ASM9_PYRGI</name>
<dbReference type="Proteomes" id="UP000515153">
    <property type="component" value="Unplaced"/>
</dbReference>
<dbReference type="InterPro" id="IPR035439">
    <property type="entry name" value="UPF0145_dom_sf"/>
</dbReference>
<evidence type="ECO:0000256" key="1">
    <source>
        <dbReference type="ARBA" id="ARBA00010751"/>
    </source>
</evidence>
<dbReference type="InterPro" id="IPR002765">
    <property type="entry name" value="UPF0145_YbjQ-like"/>
</dbReference>
<evidence type="ECO:0000256" key="2">
    <source>
        <dbReference type="SAM" id="MobiDB-lite"/>
    </source>
</evidence>
<reference evidence="4" key="1">
    <citation type="journal article" date="2019" name="Mol. Biol. Evol.">
        <title>Blast fungal genomes show frequent chromosomal changes, gene gains and losses, and effector gene turnover.</title>
        <authorList>
            <person name="Gomez Luciano L.B."/>
            <person name="Jason Tsai I."/>
            <person name="Chuma I."/>
            <person name="Tosa Y."/>
            <person name="Chen Y.H."/>
            <person name="Li J.Y."/>
            <person name="Li M.Y."/>
            <person name="Jade Lu M.Y."/>
            <person name="Nakayashiki H."/>
            <person name="Li W.H."/>
        </authorList>
    </citation>
    <scope>NUCLEOTIDE SEQUENCE</scope>
    <source>
        <strain evidence="4">NI907</strain>
    </source>
</reference>
<dbReference type="PANTHER" id="PTHR34068:SF2">
    <property type="entry name" value="UPF0145 PROTEIN SCO3412"/>
    <property type="match status" value="1"/>
</dbReference>
<dbReference type="AlphaFoldDB" id="A0A6P8ASM9"/>
<sequence length="165" mass="17708">MVQHTSYILQQTKKTMSSSSTTQPSNPQARGADLQDLHCYTETNGVITTTMFDVPGYRVVRVLGAVYGLTVRSRNWAMGTGMVLKSVIGGELTGFTTLLYSARNDAIGRIVAETQGRGGNAIIAMRFESGDLGGFCQVCAYGTAAIVEKIDPGVEEHPQLAETAR</sequence>
<comment type="similarity">
    <text evidence="1">Belongs to the UPF0145 family.</text>
</comment>
<evidence type="ECO:0000313" key="4">
    <source>
        <dbReference type="RefSeq" id="XP_030977889.1"/>
    </source>
</evidence>
<evidence type="ECO:0000313" key="3">
    <source>
        <dbReference type="Proteomes" id="UP000515153"/>
    </source>
</evidence>
<protein>
    <submittedName>
        <fullName evidence="4">Uncharacterized protein</fullName>
    </submittedName>
</protein>
<dbReference type="HAMAP" id="MF_00338">
    <property type="entry name" value="UPF0145"/>
    <property type="match status" value="1"/>
</dbReference>
<feature type="compositionally biased region" description="Low complexity" evidence="2">
    <location>
        <begin position="11"/>
        <end position="28"/>
    </location>
</feature>
<reference evidence="4" key="3">
    <citation type="submission" date="2025-08" db="UniProtKB">
        <authorList>
            <consortium name="RefSeq"/>
        </authorList>
    </citation>
    <scope>IDENTIFICATION</scope>
    <source>
        <strain evidence="4">NI907</strain>
    </source>
</reference>
<accession>A0A6P8ASM9</accession>
<dbReference type="RefSeq" id="XP_030977889.1">
    <property type="nucleotide sequence ID" value="XM_031129307.1"/>
</dbReference>
<dbReference type="PANTHER" id="PTHR34068">
    <property type="entry name" value="UPF0145 PROTEIN YBJQ"/>
    <property type="match status" value="1"/>
</dbReference>
<organism evidence="3 4">
    <name type="scientific">Pyricularia grisea</name>
    <name type="common">Crabgrass-specific blast fungus</name>
    <name type="synonym">Magnaporthe grisea</name>
    <dbReference type="NCBI Taxonomy" id="148305"/>
    <lineage>
        <taxon>Eukaryota</taxon>
        <taxon>Fungi</taxon>
        <taxon>Dikarya</taxon>
        <taxon>Ascomycota</taxon>
        <taxon>Pezizomycotina</taxon>
        <taxon>Sordariomycetes</taxon>
        <taxon>Sordariomycetidae</taxon>
        <taxon>Magnaporthales</taxon>
        <taxon>Pyriculariaceae</taxon>
        <taxon>Pyricularia</taxon>
    </lineage>
</organism>
<feature type="region of interest" description="Disordered" evidence="2">
    <location>
        <begin position="11"/>
        <end position="34"/>
    </location>
</feature>
<dbReference type="SUPFAM" id="SSF117782">
    <property type="entry name" value="YbjQ-like"/>
    <property type="match status" value="1"/>
</dbReference>
<reference evidence="4" key="2">
    <citation type="submission" date="2019-10" db="EMBL/GenBank/DDBJ databases">
        <authorList>
            <consortium name="NCBI Genome Project"/>
        </authorList>
    </citation>
    <scope>NUCLEOTIDE SEQUENCE</scope>
    <source>
        <strain evidence="4">NI907</strain>
    </source>
</reference>
<dbReference type="KEGG" id="pgri:PgNI_09322"/>
<gene>
    <name evidence="4" type="ORF">PgNI_09322</name>
</gene>
<dbReference type="Pfam" id="PF01906">
    <property type="entry name" value="YbjQ_1"/>
    <property type="match status" value="1"/>
</dbReference>
<dbReference type="GeneID" id="41964215"/>